<evidence type="ECO:0000313" key="3">
    <source>
        <dbReference type="Proteomes" id="UP000198598"/>
    </source>
</evidence>
<accession>A0A1I1YRU4</accession>
<feature type="domain" description="Putative auto-transporter adhesin head GIN" evidence="1">
    <location>
        <begin position="52"/>
        <end position="233"/>
    </location>
</feature>
<organism evidence="2 3">
    <name type="scientific">Spirosoma endophyticum</name>
    <dbReference type="NCBI Taxonomy" id="662367"/>
    <lineage>
        <taxon>Bacteria</taxon>
        <taxon>Pseudomonadati</taxon>
        <taxon>Bacteroidota</taxon>
        <taxon>Cytophagia</taxon>
        <taxon>Cytophagales</taxon>
        <taxon>Cytophagaceae</taxon>
        <taxon>Spirosoma</taxon>
    </lineage>
</organism>
<dbReference type="STRING" id="662367.SAMN05216167_111160"/>
<dbReference type="Gene3D" id="2.160.20.120">
    <property type="match status" value="1"/>
</dbReference>
<evidence type="ECO:0000259" key="1">
    <source>
        <dbReference type="Pfam" id="PF10988"/>
    </source>
</evidence>
<dbReference type="AlphaFoldDB" id="A0A1I1YRU4"/>
<evidence type="ECO:0000313" key="2">
    <source>
        <dbReference type="EMBL" id="SFE22237.1"/>
    </source>
</evidence>
<dbReference type="OrthoDB" id="947409at2"/>
<sequence length="250" mass="26977">MWPTVKLILPMKSIKTAFLIFLTIALSQSIYAQGQIEGNGQVIQQQRNVATFNKLTVRVGMRVRITPGDPSKAELEGESNILKHVVTEVKNNELRIMLEKDKSFNQSKTVTVTIHVAKLDQVDVSTGCSVESTLPIQSDNLAATVETGSRLTAPITTKKLNLTVKDGSQANLQGTATESYIHLSGAGKLSADKLTIARATIQLDGASRADIHVTETLSAEANGVSTINYTGSPTIKSQEVSGMSKIRKQE</sequence>
<dbReference type="Pfam" id="PF10988">
    <property type="entry name" value="DUF2807"/>
    <property type="match status" value="1"/>
</dbReference>
<gene>
    <name evidence="2" type="ORF">SAMN05216167_111160</name>
</gene>
<protein>
    <submittedName>
        <fullName evidence="2">Putative auto-transporter adhesin, head GIN domain</fullName>
    </submittedName>
</protein>
<dbReference type="InterPro" id="IPR021255">
    <property type="entry name" value="DUF2807"/>
</dbReference>
<name>A0A1I1YRU4_9BACT</name>
<reference evidence="2 3" key="1">
    <citation type="submission" date="2016-10" db="EMBL/GenBank/DDBJ databases">
        <authorList>
            <person name="de Groot N.N."/>
        </authorList>
    </citation>
    <scope>NUCLEOTIDE SEQUENCE [LARGE SCALE GENOMIC DNA]</scope>
    <source>
        <strain evidence="2 3">DSM 26130</strain>
    </source>
</reference>
<keyword evidence="3" id="KW-1185">Reference proteome</keyword>
<dbReference type="Proteomes" id="UP000198598">
    <property type="component" value="Unassembled WGS sequence"/>
</dbReference>
<dbReference type="EMBL" id="FOLQ01000011">
    <property type="protein sequence ID" value="SFE22237.1"/>
    <property type="molecule type" value="Genomic_DNA"/>
</dbReference>
<proteinExistence type="predicted"/>